<dbReference type="Proteomes" id="UP001186944">
    <property type="component" value="Unassembled WGS sequence"/>
</dbReference>
<evidence type="ECO:0000259" key="10">
    <source>
        <dbReference type="Pfam" id="PF04494"/>
    </source>
</evidence>
<dbReference type="InterPro" id="IPR020472">
    <property type="entry name" value="WD40_PAC1"/>
</dbReference>
<name>A0AA89BIC9_PINIB</name>
<dbReference type="FunFam" id="2.130.10.10:FF:000243">
    <property type="entry name" value="Transcription initiation factor TFIID subunit 5"/>
    <property type="match status" value="1"/>
</dbReference>
<protein>
    <recommendedName>
        <fullName evidence="8">Transcription initiation factor TFIID subunit 5</fullName>
    </recommendedName>
</protein>
<dbReference type="GO" id="GO:0006367">
    <property type="term" value="P:transcription initiation at RNA polymerase II promoter"/>
    <property type="evidence" value="ECO:0007669"/>
    <property type="project" value="TreeGrafter"/>
</dbReference>
<dbReference type="PROSITE" id="PS00678">
    <property type="entry name" value="WD_REPEATS_1"/>
    <property type="match status" value="3"/>
</dbReference>
<comment type="caution">
    <text evidence="11">The sequence shown here is derived from an EMBL/GenBank/DDBJ whole genome shotgun (WGS) entry which is preliminary data.</text>
</comment>
<dbReference type="PROSITE" id="PS50896">
    <property type="entry name" value="LISH"/>
    <property type="match status" value="1"/>
</dbReference>
<dbReference type="InterPro" id="IPR015943">
    <property type="entry name" value="WD40/YVTN_repeat-like_dom_sf"/>
</dbReference>
<dbReference type="SUPFAM" id="SSF160897">
    <property type="entry name" value="Taf5 N-terminal domain-like"/>
    <property type="match status" value="1"/>
</dbReference>
<sequence>MAGQTPGMFGSSRNVAVNSTLQNEAKSDFSDKQTLLAVLQFLKKNNLKGTEDLLKREAGIKDDDVIPQTAPPSETDVSHALAAYKSADDPSLYMDHYTDLKNFIESCLDVHKVELSMVLYPVFVHMYLELVYNEHERHAIIFFQKFSIEQEDYYQDDLNQLSTVTKKEHMKGNQLMENFKGSRFVIKMSRDSYNHLKRHLQEKKMKPLLNIIQEHLFIDVFDGVPRSKQQIQATSGAVLGENERDANKAKVFYGLLKEPEINMPVEEEEESVEVTDKSKKKKVKKDPLLTKKAKNDPHAPQLNRIPLPEMKDNDKLEKITAYREALRRVKVGRDHPPTICFYTMLNSYKGVTSLDIAEDSSLMAAGFADSTIRVFSMTPQPLRCMKIASSLEGIDKEADDVLERMMDDRTASDSKLLLGHSGPVYAARFSRDRKYLISSSEDGTVRLWSLFTWTNLVCYKGHNHPVWDVEFSPYGHYFVSVGQDRVARLWSTDHHQPLRMFAGHLSDVDCVKFHPNSNYVVTGSSDRTIRLWDILNGNCVRLLTGHKGSVQVLAFTPDGRFLASAGVDCMVLLWDIASGTLLAQMKGHTETVYSLCFGRDGAALASGGLDCSVKLWDIARVIQEIDTEADISIPSSVNVNDNPKLLLESYSTKATPVLALHFTRRNLLIASGPAQIPESTKT</sequence>
<evidence type="ECO:0000256" key="1">
    <source>
        <dbReference type="ARBA" id="ARBA00004123"/>
    </source>
</evidence>
<dbReference type="CDD" id="cd08044">
    <property type="entry name" value="TAF5_NTD2"/>
    <property type="match status" value="1"/>
</dbReference>
<feature type="repeat" description="WD" evidence="9">
    <location>
        <begin position="585"/>
        <end position="618"/>
    </location>
</feature>
<keyword evidence="6" id="KW-0804">Transcription</keyword>
<keyword evidence="4" id="KW-0677">Repeat</keyword>
<dbReference type="EMBL" id="VSWD01000014">
    <property type="protein sequence ID" value="KAK3083461.1"/>
    <property type="molecule type" value="Genomic_DNA"/>
</dbReference>
<feature type="repeat" description="WD" evidence="9">
    <location>
        <begin position="543"/>
        <end position="584"/>
    </location>
</feature>
<evidence type="ECO:0000256" key="3">
    <source>
        <dbReference type="ARBA" id="ARBA00022574"/>
    </source>
</evidence>
<dbReference type="PROSITE" id="PS50294">
    <property type="entry name" value="WD_REPEATS_REGION"/>
    <property type="match status" value="5"/>
</dbReference>
<evidence type="ECO:0000313" key="12">
    <source>
        <dbReference type="Proteomes" id="UP001186944"/>
    </source>
</evidence>
<evidence type="ECO:0000256" key="6">
    <source>
        <dbReference type="ARBA" id="ARBA00023163"/>
    </source>
</evidence>
<dbReference type="PROSITE" id="PS50082">
    <property type="entry name" value="WD_REPEATS_2"/>
    <property type="match status" value="5"/>
</dbReference>
<keyword evidence="7" id="KW-0539">Nucleus</keyword>
<evidence type="ECO:0000256" key="8">
    <source>
        <dbReference type="ARBA" id="ARBA00044130"/>
    </source>
</evidence>
<accession>A0AA89BIC9</accession>
<gene>
    <name evidence="11" type="ORF">FSP39_023256</name>
</gene>
<dbReference type="InterPro" id="IPR036322">
    <property type="entry name" value="WD40_repeat_dom_sf"/>
</dbReference>
<evidence type="ECO:0000313" key="11">
    <source>
        <dbReference type="EMBL" id="KAK3083461.1"/>
    </source>
</evidence>
<proteinExistence type="inferred from homology"/>
<evidence type="ECO:0000256" key="4">
    <source>
        <dbReference type="ARBA" id="ARBA00022737"/>
    </source>
</evidence>
<dbReference type="CDD" id="cd00200">
    <property type="entry name" value="WD40"/>
    <property type="match status" value="1"/>
</dbReference>
<dbReference type="PANTHER" id="PTHR19879:SF1">
    <property type="entry name" value="CANNONBALL-RELATED"/>
    <property type="match status" value="1"/>
</dbReference>
<feature type="repeat" description="WD" evidence="9">
    <location>
        <begin position="459"/>
        <end position="500"/>
    </location>
</feature>
<dbReference type="AlphaFoldDB" id="A0AA89BIC9"/>
<evidence type="ECO:0000256" key="2">
    <source>
        <dbReference type="ARBA" id="ARBA00009435"/>
    </source>
</evidence>
<evidence type="ECO:0000256" key="5">
    <source>
        <dbReference type="ARBA" id="ARBA00023015"/>
    </source>
</evidence>
<keyword evidence="12" id="KW-1185">Reference proteome</keyword>
<dbReference type="SUPFAM" id="SSF50978">
    <property type="entry name" value="WD40 repeat-like"/>
    <property type="match status" value="1"/>
</dbReference>
<dbReference type="Gene3D" id="2.130.10.10">
    <property type="entry name" value="YVTN repeat-like/Quinoprotein amine dehydrogenase"/>
    <property type="match status" value="2"/>
</dbReference>
<dbReference type="GO" id="GO:0016251">
    <property type="term" value="F:RNA polymerase II general transcription initiation factor activity"/>
    <property type="evidence" value="ECO:0007669"/>
    <property type="project" value="TreeGrafter"/>
</dbReference>
<dbReference type="PRINTS" id="PR00320">
    <property type="entry name" value="GPROTEINBRPT"/>
</dbReference>
<dbReference type="PANTHER" id="PTHR19879">
    <property type="entry name" value="TRANSCRIPTION INITIATION FACTOR TFIID"/>
    <property type="match status" value="1"/>
</dbReference>
<comment type="subcellular location">
    <subcellularLocation>
        <location evidence="1">Nucleus</location>
    </subcellularLocation>
</comment>
<dbReference type="InterPro" id="IPR037264">
    <property type="entry name" value="TFIID_NTD2_sf"/>
</dbReference>
<dbReference type="InterPro" id="IPR019775">
    <property type="entry name" value="WD40_repeat_CS"/>
</dbReference>
<feature type="repeat" description="WD" evidence="9">
    <location>
        <begin position="501"/>
        <end position="542"/>
    </location>
</feature>
<keyword evidence="5" id="KW-0805">Transcription regulation</keyword>
<feature type="domain" description="TFIID subunit TAF5 NTD2" evidence="10">
    <location>
        <begin position="88"/>
        <end position="216"/>
    </location>
</feature>
<reference evidence="11" key="1">
    <citation type="submission" date="2019-08" db="EMBL/GenBank/DDBJ databases">
        <title>The improved chromosome-level genome for the pearl oyster Pinctada fucata martensii using PacBio sequencing and Hi-C.</title>
        <authorList>
            <person name="Zheng Z."/>
        </authorList>
    </citation>
    <scope>NUCLEOTIDE SEQUENCE</scope>
    <source>
        <strain evidence="11">ZZ-2019</strain>
        <tissue evidence="11">Adductor muscle</tissue>
    </source>
</reference>
<keyword evidence="3 9" id="KW-0853">WD repeat</keyword>
<organism evidence="11 12">
    <name type="scientific">Pinctada imbricata</name>
    <name type="common">Atlantic pearl-oyster</name>
    <name type="synonym">Pinctada martensii</name>
    <dbReference type="NCBI Taxonomy" id="66713"/>
    <lineage>
        <taxon>Eukaryota</taxon>
        <taxon>Metazoa</taxon>
        <taxon>Spiralia</taxon>
        <taxon>Lophotrochozoa</taxon>
        <taxon>Mollusca</taxon>
        <taxon>Bivalvia</taxon>
        <taxon>Autobranchia</taxon>
        <taxon>Pteriomorphia</taxon>
        <taxon>Pterioida</taxon>
        <taxon>Pterioidea</taxon>
        <taxon>Pteriidae</taxon>
        <taxon>Pinctada</taxon>
    </lineage>
</organism>
<dbReference type="InterPro" id="IPR007582">
    <property type="entry name" value="TFIID_NTD2"/>
</dbReference>
<dbReference type="InterPro" id="IPR006594">
    <property type="entry name" value="LisH"/>
</dbReference>
<dbReference type="GO" id="GO:0005669">
    <property type="term" value="C:transcription factor TFIID complex"/>
    <property type="evidence" value="ECO:0007669"/>
    <property type="project" value="TreeGrafter"/>
</dbReference>
<comment type="similarity">
    <text evidence="2">Belongs to the WD repeat TAF5 family.</text>
</comment>
<evidence type="ECO:0000256" key="9">
    <source>
        <dbReference type="PROSITE-ProRule" id="PRU00221"/>
    </source>
</evidence>
<dbReference type="Pfam" id="PF04494">
    <property type="entry name" value="TFIID_NTD2"/>
    <property type="match status" value="1"/>
</dbReference>
<dbReference type="SMART" id="SM00320">
    <property type="entry name" value="WD40"/>
    <property type="match status" value="6"/>
</dbReference>
<dbReference type="Pfam" id="PF00400">
    <property type="entry name" value="WD40"/>
    <property type="match status" value="6"/>
</dbReference>
<dbReference type="Gene3D" id="1.25.40.500">
    <property type="entry name" value="TFIID subunit TAF5, NTD2 domain"/>
    <property type="match status" value="1"/>
</dbReference>
<feature type="repeat" description="WD" evidence="9">
    <location>
        <begin position="417"/>
        <end position="450"/>
    </location>
</feature>
<dbReference type="InterPro" id="IPR001680">
    <property type="entry name" value="WD40_rpt"/>
</dbReference>
<evidence type="ECO:0000256" key="7">
    <source>
        <dbReference type="ARBA" id="ARBA00023242"/>
    </source>
</evidence>